<sequence length="123" mass="13836">MMLFQQNAIPFLKMLSDNNEFWTSPSPEMPILQFVVESGCLEEETMELIIPVLINNLHHSRTASSLRTIDVASFYEVLNKSPIKKEILTSVGDELIPLIATLFDAEQASTRLMTCKNIGNYSA</sequence>
<organism evidence="1 2">
    <name type="scientific">Trichonephila inaurata madagascariensis</name>
    <dbReference type="NCBI Taxonomy" id="2747483"/>
    <lineage>
        <taxon>Eukaryota</taxon>
        <taxon>Metazoa</taxon>
        <taxon>Ecdysozoa</taxon>
        <taxon>Arthropoda</taxon>
        <taxon>Chelicerata</taxon>
        <taxon>Arachnida</taxon>
        <taxon>Araneae</taxon>
        <taxon>Araneomorphae</taxon>
        <taxon>Entelegynae</taxon>
        <taxon>Araneoidea</taxon>
        <taxon>Nephilidae</taxon>
        <taxon>Trichonephila</taxon>
        <taxon>Trichonephila inaurata</taxon>
    </lineage>
</organism>
<protein>
    <submittedName>
        <fullName evidence="1">Dynein assembly factor 5, axonemal</fullName>
    </submittedName>
</protein>
<evidence type="ECO:0000313" key="2">
    <source>
        <dbReference type="Proteomes" id="UP000886998"/>
    </source>
</evidence>
<proteinExistence type="predicted"/>
<keyword evidence="2" id="KW-1185">Reference proteome</keyword>
<dbReference type="EMBL" id="BMAV01012277">
    <property type="protein sequence ID" value="GFY58848.1"/>
    <property type="molecule type" value="Genomic_DNA"/>
</dbReference>
<name>A0A8X7C9M6_9ARAC</name>
<comment type="caution">
    <text evidence="1">The sequence shown here is derived from an EMBL/GenBank/DDBJ whole genome shotgun (WGS) entry which is preliminary data.</text>
</comment>
<evidence type="ECO:0000313" key="1">
    <source>
        <dbReference type="EMBL" id="GFY58848.1"/>
    </source>
</evidence>
<dbReference type="AlphaFoldDB" id="A0A8X7C9M6"/>
<dbReference type="Proteomes" id="UP000886998">
    <property type="component" value="Unassembled WGS sequence"/>
</dbReference>
<accession>A0A8X7C9M6</accession>
<gene>
    <name evidence="1" type="primary">Dnaaf5_1</name>
    <name evidence="1" type="ORF">TNIN_324921</name>
</gene>
<reference evidence="1" key="1">
    <citation type="submission" date="2020-08" db="EMBL/GenBank/DDBJ databases">
        <title>Multicomponent nature underlies the extraordinary mechanical properties of spider dragline silk.</title>
        <authorList>
            <person name="Kono N."/>
            <person name="Nakamura H."/>
            <person name="Mori M."/>
            <person name="Yoshida Y."/>
            <person name="Ohtoshi R."/>
            <person name="Malay A.D."/>
            <person name="Moran D.A.P."/>
            <person name="Tomita M."/>
            <person name="Numata K."/>
            <person name="Arakawa K."/>
        </authorList>
    </citation>
    <scope>NUCLEOTIDE SEQUENCE</scope>
</reference>
<dbReference type="OrthoDB" id="413572at2759"/>